<name>A0A9P0QA61_ACAOB</name>
<evidence type="ECO:0000313" key="2">
    <source>
        <dbReference type="Proteomes" id="UP001152888"/>
    </source>
</evidence>
<accession>A0A9P0QA61</accession>
<reference evidence="1" key="1">
    <citation type="submission" date="2022-03" db="EMBL/GenBank/DDBJ databases">
        <authorList>
            <person name="Sayadi A."/>
        </authorList>
    </citation>
    <scope>NUCLEOTIDE SEQUENCE</scope>
</reference>
<proteinExistence type="predicted"/>
<keyword evidence="2" id="KW-1185">Reference proteome</keyword>
<protein>
    <submittedName>
        <fullName evidence="1">Uncharacterized protein</fullName>
    </submittedName>
</protein>
<dbReference type="OrthoDB" id="6617815at2759"/>
<sequence>MALVGARAILHFSSEIYHRHDWICGCNIKNALFWFSCILFGGDKAWTEVGVTDLVHLSEKIKKHADETSDISGKTKLVTIFRYVFNGEPPERFWNYISPEKCDADNLTSNILSVEDPLIGNFPNNLLPQMLKFGCYLGI</sequence>
<gene>
    <name evidence="1" type="ORF">ACAOBT_LOCUS34921</name>
</gene>
<comment type="caution">
    <text evidence="1">The sequence shown here is derived from an EMBL/GenBank/DDBJ whole genome shotgun (WGS) entry which is preliminary data.</text>
</comment>
<dbReference type="EMBL" id="CAKOFQ010008738">
    <property type="protein sequence ID" value="CAH2015728.1"/>
    <property type="molecule type" value="Genomic_DNA"/>
</dbReference>
<dbReference type="Proteomes" id="UP001152888">
    <property type="component" value="Unassembled WGS sequence"/>
</dbReference>
<organism evidence="1 2">
    <name type="scientific">Acanthoscelides obtectus</name>
    <name type="common">Bean weevil</name>
    <name type="synonym">Bruchus obtectus</name>
    <dbReference type="NCBI Taxonomy" id="200917"/>
    <lineage>
        <taxon>Eukaryota</taxon>
        <taxon>Metazoa</taxon>
        <taxon>Ecdysozoa</taxon>
        <taxon>Arthropoda</taxon>
        <taxon>Hexapoda</taxon>
        <taxon>Insecta</taxon>
        <taxon>Pterygota</taxon>
        <taxon>Neoptera</taxon>
        <taxon>Endopterygota</taxon>
        <taxon>Coleoptera</taxon>
        <taxon>Polyphaga</taxon>
        <taxon>Cucujiformia</taxon>
        <taxon>Chrysomeloidea</taxon>
        <taxon>Chrysomelidae</taxon>
        <taxon>Bruchinae</taxon>
        <taxon>Bruchini</taxon>
        <taxon>Acanthoscelides</taxon>
    </lineage>
</organism>
<evidence type="ECO:0000313" key="1">
    <source>
        <dbReference type="EMBL" id="CAH2015728.1"/>
    </source>
</evidence>
<dbReference type="AlphaFoldDB" id="A0A9P0QA61"/>